<keyword evidence="3" id="KW-1185">Reference proteome</keyword>
<dbReference type="InterPro" id="IPR029063">
    <property type="entry name" value="SAM-dependent_MTases_sf"/>
</dbReference>
<protein>
    <submittedName>
        <fullName evidence="2">Class I SAM-dependent methyltransferase</fullName>
    </submittedName>
</protein>
<gene>
    <name evidence="2" type="ORF">DYI37_03040</name>
</gene>
<dbReference type="GO" id="GO:0032259">
    <property type="term" value="P:methylation"/>
    <property type="evidence" value="ECO:0007669"/>
    <property type="project" value="UniProtKB-KW"/>
</dbReference>
<evidence type="ECO:0000259" key="1">
    <source>
        <dbReference type="Pfam" id="PF13649"/>
    </source>
</evidence>
<dbReference type="SUPFAM" id="SSF53335">
    <property type="entry name" value="S-adenosyl-L-methionine-dependent methyltransferases"/>
    <property type="match status" value="1"/>
</dbReference>
<sequence>MLSHTFEFMKRAEQNASNLEELRKMIQNISLDEFGEILLRMPDNEFPKLSEMLPAMASQETQHIWTGGWGDQLLSQSTSFVNTLTSSYADIVGKPLDSSRVLDFGCGWGRLLRLMLYHCDQKLLYGCDAYEPSLSLAKNDGIPANLALSDVHPKTLPFRNVKFDLVYAFSVFTHLSERSAWSALAAIRKSISNDGLLLITVRPEEFWSNAVSFASPINPDDYMKMHRRNGCAWLPGTVDEVDGDIPYGDISFSIEYLTGKLPNWSIVRSGRTLLDPYQVFVWLRPS</sequence>
<dbReference type="GO" id="GO:0008168">
    <property type="term" value="F:methyltransferase activity"/>
    <property type="evidence" value="ECO:0007669"/>
    <property type="project" value="UniProtKB-KW"/>
</dbReference>
<name>A0A371XB17_9HYPH</name>
<dbReference type="Pfam" id="PF13649">
    <property type="entry name" value="Methyltransf_25"/>
    <property type="match status" value="1"/>
</dbReference>
<organism evidence="2 3">
    <name type="scientific">Fulvimarina endophytica</name>
    <dbReference type="NCBI Taxonomy" id="2293836"/>
    <lineage>
        <taxon>Bacteria</taxon>
        <taxon>Pseudomonadati</taxon>
        <taxon>Pseudomonadota</taxon>
        <taxon>Alphaproteobacteria</taxon>
        <taxon>Hyphomicrobiales</taxon>
        <taxon>Aurantimonadaceae</taxon>
        <taxon>Fulvimarina</taxon>
    </lineage>
</organism>
<reference evidence="2 3" key="1">
    <citation type="submission" date="2018-08" db="EMBL/GenBank/DDBJ databases">
        <title>Fulvimarina sp. 85, whole genome shotgun sequence.</title>
        <authorList>
            <person name="Tuo L."/>
        </authorList>
    </citation>
    <scope>NUCLEOTIDE SEQUENCE [LARGE SCALE GENOMIC DNA]</scope>
    <source>
        <strain evidence="2 3">85</strain>
    </source>
</reference>
<dbReference type="EMBL" id="QURL01000001">
    <property type="protein sequence ID" value="RFC66433.1"/>
    <property type="molecule type" value="Genomic_DNA"/>
</dbReference>
<dbReference type="AlphaFoldDB" id="A0A371XB17"/>
<dbReference type="Proteomes" id="UP000264310">
    <property type="component" value="Unassembled WGS sequence"/>
</dbReference>
<keyword evidence="2" id="KW-0808">Transferase</keyword>
<feature type="domain" description="Methyltransferase" evidence="1">
    <location>
        <begin position="101"/>
        <end position="195"/>
    </location>
</feature>
<dbReference type="RefSeq" id="WP_116681686.1">
    <property type="nucleotide sequence ID" value="NZ_QURL01000001.1"/>
</dbReference>
<comment type="caution">
    <text evidence="2">The sequence shown here is derived from an EMBL/GenBank/DDBJ whole genome shotgun (WGS) entry which is preliminary data.</text>
</comment>
<keyword evidence="2" id="KW-0489">Methyltransferase</keyword>
<dbReference type="CDD" id="cd02440">
    <property type="entry name" value="AdoMet_MTases"/>
    <property type="match status" value="1"/>
</dbReference>
<accession>A0A371XB17</accession>
<evidence type="ECO:0000313" key="3">
    <source>
        <dbReference type="Proteomes" id="UP000264310"/>
    </source>
</evidence>
<dbReference type="InterPro" id="IPR041698">
    <property type="entry name" value="Methyltransf_25"/>
</dbReference>
<proteinExistence type="predicted"/>
<evidence type="ECO:0000313" key="2">
    <source>
        <dbReference type="EMBL" id="RFC66433.1"/>
    </source>
</evidence>
<dbReference type="Gene3D" id="3.40.50.150">
    <property type="entry name" value="Vaccinia Virus protein VP39"/>
    <property type="match status" value="1"/>
</dbReference>
<dbReference type="OrthoDB" id="9811589at2"/>